<evidence type="ECO:0000256" key="6">
    <source>
        <dbReference type="ARBA" id="ARBA00022838"/>
    </source>
</evidence>
<keyword evidence="4" id="KW-0132">Cell division</keyword>
<dbReference type="PANTHER" id="PTHR15459">
    <property type="entry name" value="POLYAMINE-MODULATED FACTOR 1"/>
    <property type="match status" value="1"/>
</dbReference>
<organism evidence="10 11">
    <name type="scientific">Pyrus ussuriensis x Pyrus communis</name>
    <dbReference type="NCBI Taxonomy" id="2448454"/>
    <lineage>
        <taxon>Eukaryota</taxon>
        <taxon>Viridiplantae</taxon>
        <taxon>Streptophyta</taxon>
        <taxon>Embryophyta</taxon>
        <taxon>Tracheophyta</taxon>
        <taxon>Spermatophyta</taxon>
        <taxon>Magnoliopsida</taxon>
        <taxon>eudicotyledons</taxon>
        <taxon>Gunneridae</taxon>
        <taxon>Pentapetalae</taxon>
        <taxon>rosids</taxon>
        <taxon>fabids</taxon>
        <taxon>Rosales</taxon>
        <taxon>Rosaceae</taxon>
        <taxon>Amygdaloideae</taxon>
        <taxon>Maleae</taxon>
        <taxon>Pyrus</taxon>
    </lineage>
</organism>
<dbReference type="GO" id="GO:0051301">
    <property type="term" value="P:cell division"/>
    <property type="evidence" value="ECO:0007669"/>
    <property type="project" value="UniProtKB-KW"/>
</dbReference>
<dbReference type="PANTHER" id="PTHR15459:SF3">
    <property type="entry name" value="POLYAMINE-MODULATED FACTOR 1"/>
    <property type="match status" value="1"/>
</dbReference>
<keyword evidence="9" id="KW-0137">Centromere</keyword>
<keyword evidence="7" id="KW-0539">Nucleus</keyword>
<dbReference type="OrthoDB" id="506494at2759"/>
<evidence type="ECO:0000256" key="1">
    <source>
        <dbReference type="ARBA" id="ARBA00004123"/>
    </source>
</evidence>
<protein>
    <submittedName>
        <fullName evidence="10">Uncharacterized protein</fullName>
    </submittedName>
</protein>
<sequence length="169" mass="19248">MGTKELDMKKAFKLAIRSLLTPCSKQEFCQAFPNFTIAEQEHLHRLFIQVVASLHGNLEDEFQSACLETQVGTVLDTIEQLVEEQAMDPLSKDNYSCRTNLMDVARDLSTMKKDEIQNLTQRLGMAKQQNHHLRDHIQLLKKERVDLSGLEDAVEKLRSGSLMYGNVGK</sequence>
<proteinExistence type="predicted"/>
<evidence type="ECO:0000256" key="4">
    <source>
        <dbReference type="ARBA" id="ARBA00022618"/>
    </source>
</evidence>
<evidence type="ECO:0000256" key="8">
    <source>
        <dbReference type="ARBA" id="ARBA00023306"/>
    </source>
</evidence>
<dbReference type="Proteomes" id="UP000327157">
    <property type="component" value="Chromosome 3"/>
</dbReference>
<name>A0A5N5GH89_9ROSA</name>
<evidence type="ECO:0000256" key="3">
    <source>
        <dbReference type="ARBA" id="ARBA00022454"/>
    </source>
</evidence>
<evidence type="ECO:0000256" key="2">
    <source>
        <dbReference type="ARBA" id="ARBA00004629"/>
    </source>
</evidence>
<keyword evidence="11" id="KW-1185">Reference proteome</keyword>
<accession>A0A5N5GH89</accession>
<evidence type="ECO:0000313" key="10">
    <source>
        <dbReference type="EMBL" id="KAB2614885.1"/>
    </source>
</evidence>
<evidence type="ECO:0000256" key="9">
    <source>
        <dbReference type="ARBA" id="ARBA00023328"/>
    </source>
</evidence>
<dbReference type="Pfam" id="PF03980">
    <property type="entry name" value="Nnf1"/>
    <property type="match status" value="1"/>
</dbReference>
<evidence type="ECO:0000256" key="5">
    <source>
        <dbReference type="ARBA" id="ARBA00022776"/>
    </source>
</evidence>
<dbReference type="GO" id="GO:0005634">
    <property type="term" value="C:nucleus"/>
    <property type="evidence" value="ECO:0007669"/>
    <property type="project" value="UniProtKB-SubCell"/>
</dbReference>
<evidence type="ECO:0000313" key="11">
    <source>
        <dbReference type="Proteomes" id="UP000327157"/>
    </source>
</evidence>
<reference evidence="10 11" key="3">
    <citation type="submission" date="2019-11" db="EMBL/GenBank/DDBJ databases">
        <title>A de novo genome assembly of a pear dwarfing rootstock.</title>
        <authorList>
            <person name="Wang F."/>
            <person name="Wang J."/>
            <person name="Li S."/>
            <person name="Zhang Y."/>
            <person name="Fang M."/>
            <person name="Ma L."/>
            <person name="Zhao Y."/>
            <person name="Jiang S."/>
        </authorList>
    </citation>
    <scope>NUCLEOTIDE SEQUENCE [LARGE SCALE GENOMIC DNA]</scope>
    <source>
        <strain evidence="10">S2</strain>
        <tissue evidence="10">Leaf</tissue>
    </source>
</reference>
<dbReference type="InterPro" id="IPR007128">
    <property type="entry name" value="PMF1/Nnf1"/>
</dbReference>
<dbReference type="GO" id="GO:0007059">
    <property type="term" value="P:chromosome segregation"/>
    <property type="evidence" value="ECO:0007669"/>
    <property type="project" value="TreeGrafter"/>
</dbReference>
<keyword evidence="6" id="KW-0995">Kinetochore</keyword>
<comment type="subcellular location">
    <subcellularLocation>
        <location evidence="2">Chromosome</location>
        <location evidence="2">Centromere</location>
        <location evidence="2">Kinetochore</location>
    </subcellularLocation>
    <subcellularLocation>
        <location evidence="1">Nucleus</location>
    </subcellularLocation>
</comment>
<comment type="caution">
    <text evidence="10">The sequence shown here is derived from an EMBL/GenBank/DDBJ whole genome shotgun (WGS) entry which is preliminary data.</text>
</comment>
<gene>
    <name evidence="10" type="ORF">D8674_021473</name>
</gene>
<reference evidence="11" key="2">
    <citation type="submission" date="2019-10" db="EMBL/GenBank/DDBJ databases">
        <title>A de novo genome assembly of a pear dwarfing rootstock.</title>
        <authorList>
            <person name="Wang F."/>
            <person name="Wang J."/>
            <person name="Li S."/>
            <person name="Zhang Y."/>
            <person name="Fang M."/>
            <person name="Ma L."/>
            <person name="Zhao Y."/>
            <person name="Jiang S."/>
        </authorList>
    </citation>
    <scope>NUCLEOTIDE SEQUENCE [LARGE SCALE GENOMIC DNA]</scope>
</reference>
<evidence type="ECO:0000256" key="7">
    <source>
        <dbReference type="ARBA" id="ARBA00023242"/>
    </source>
</evidence>
<dbReference type="EMBL" id="SMOL01000402">
    <property type="protein sequence ID" value="KAB2614885.1"/>
    <property type="molecule type" value="Genomic_DNA"/>
</dbReference>
<keyword evidence="8" id="KW-0131">Cell cycle</keyword>
<keyword evidence="3" id="KW-0158">Chromosome</keyword>
<dbReference type="AlphaFoldDB" id="A0A5N5GH89"/>
<keyword evidence="5" id="KW-0498">Mitosis</keyword>
<dbReference type="GO" id="GO:0000444">
    <property type="term" value="C:MIS12/MIND type complex"/>
    <property type="evidence" value="ECO:0007669"/>
    <property type="project" value="InterPro"/>
</dbReference>
<reference evidence="10 11" key="1">
    <citation type="submission" date="2019-09" db="EMBL/GenBank/DDBJ databases">
        <authorList>
            <person name="Ou C."/>
        </authorList>
    </citation>
    <scope>NUCLEOTIDE SEQUENCE [LARGE SCALE GENOMIC DNA]</scope>
    <source>
        <strain evidence="10">S2</strain>
        <tissue evidence="10">Leaf</tissue>
    </source>
</reference>